<dbReference type="RefSeq" id="WP_016389273.1">
    <property type="nucleotide sequence ID" value="NC_018868.3"/>
</dbReference>
<sequence length="146" mass="16311">METTTVFSLEPLNDTESRLIADGSTPLLNVPGVKLEDQYALADGRFLVITSEDCPYEEMLHIILARPGESDFECVNIGRPYTPGIYANPQVITNGNLQFSFSDNGTFRVSVRSHPARNIRQLFNHNAISYDSYLAKRSLSVEQIAQ</sequence>
<proteinExistence type="predicted"/>
<gene>
    <name evidence="1" type="ordered locus">M5M_06595</name>
</gene>
<dbReference type="OrthoDB" id="7065204at2"/>
<protein>
    <submittedName>
        <fullName evidence="1">Uncharacterized protein</fullName>
    </submittedName>
</protein>
<dbReference type="HOGENOM" id="CLU_1814199_0_0_6"/>
<evidence type="ECO:0000313" key="2">
    <source>
        <dbReference type="Proteomes" id="UP000000466"/>
    </source>
</evidence>
<dbReference type="Proteomes" id="UP000000466">
    <property type="component" value="Chromosome"/>
</dbReference>
<dbReference type="AlphaFoldDB" id="K4KHC8"/>
<dbReference type="STRING" id="1117647.M5M_06595"/>
<name>K4KHC8_SIMAS</name>
<reference evidence="1 2" key="1">
    <citation type="journal article" date="2013" name="Genome Announc.">
        <title>Complete genome sequence of Simiduia agarivorans SA1(T), a marine bacterium able to degrade a variety of polysaccharides.</title>
        <authorList>
            <person name="Lin S.Y."/>
            <person name="Shieh W.Y."/>
            <person name="Chen J.S."/>
            <person name="Tang S.L."/>
        </authorList>
    </citation>
    <scope>NUCLEOTIDE SEQUENCE [LARGE SCALE GENOMIC DNA]</scope>
    <source>
        <strain evidence="2">DSM 21679 / JCM 13881 / BCRC 17597 / SA1</strain>
    </source>
</reference>
<accession>K4KHC8</accession>
<organism evidence="1 2">
    <name type="scientific">Simiduia agarivorans (strain DSM 21679 / JCM 13881 / BCRC 17597 / SA1)</name>
    <dbReference type="NCBI Taxonomy" id="1117647"/>
    <lineage>
        <taxon>Bacteria</taxon>
        <taxon>Pseudomonadati</taxon>
        <taxon>Pseudomonadota</taxon>
        <taxon>Gammaproteobacteria</taxon>
        <taxon>Cellvibrionales</taxon>
        <taxon>Cellvibrionaceae</taxon>
        <taxon>Simiduia</taxon>
    </lineage>
</organism>
<dbReference type="KEGG" id="saga:M5M_06595"/>
<dbReference type="eggNOG" id="ENOG5033MW6">
    <property type="taxonomic scope" value="Bacteria"/>
</dbReference>
<dbReference type="EMBL" id="CP003746">
    <property type="protein sequence ID" value="AFU98514.2"/>
    <property type="molecule type" value="Genomic_DNA"/>
</dbReference>
<keyword evidence="2" id="KW-1185">Reference proteome</keyword>
<evidence type="ECO:0000313" key="1">
    <source>
        <dbReference type="EMBL" id="AFU98514.2"/>
    </source>
</evidence>